<sequence>MAEERSLYRLNGVAHIASVIADEDLFGELPPPNKVKQMTVHFTWFHERFRVLPADATEDTVCIYTRAYIMMLLST</sequence>
<evidence type="ECO:0000313" key="1">
    <source>
        <dbReference type="EMBL" id="RYQ97667.1"/>
    </source>
</evidence>
<accession>A0A444Y734</accession>
<dbReference type="Proteomes" id="UP000289738">
    <property type="component" value="Chromosome B08"/>
</dbReference>
<reference evidence="1 2" key="1">
    <citation type="submission" date="2019-01" db="EMBL/GenBank/DDBJ databases">
        <title>Sequencing of cultivated peanut Arachis hypogaea provides insights into genome evolution and oil improvement.</title>
        <authorList>
            <person name="Chen X."/>
        </authorList>
    </citation>
    <scope>NUCLEOTIDE SEQUENCE [LARGE SCALE GENOMIC DNA]</scope>
    <source>
        <strain evidence="2">cv. Fuhuasheng</strain>
        <tissue evidence="1">Leaves</tissue>
    </source>
</reference>
<gene>
    <name evidence="1" type="ORF">Ahy_B08g093748</name>
</gene>
<protein>
    <submittedName>
        <fullName evidence="1">Uncharacterized protein</fullName>
    </submittedName>
</protein>
<name>A0A444Y734_ARAHY</name>
<evidence type="ECO:0000313" key="2">
    <source>
        <dbReference type="Proteomes" id="UP000289738"/>
    </source>
</evidence>
<proteinExistence type="predicted"/>
<organism evidence="1 2">
    <name type="scientific">Arachis hypogaea</name>
    <name type="common">Peanut</name>
    <dbReference type="NCBI Taxonomy" id="3818"/>
    <lineage>
        <taxon>Eukaryota</taxon>
        <taxon>Viridiplantae</taxon>
        <taxon>Streptophyta</taxon>
        <taxon>Embryophyta</taxon>
        <taxon>Tracheophyta</taxon>
        <taxon>Spermatophyta</taxon>
        <taxon>Magnoliopsida</taxon>
        <taxon>eudicotyledons</taxon>
        <taxon>Gunneridae</taxon>
        <taxon>Pentapetalae</taxon>
        <taxon>rosids</taxon>
        <taxon>fabids</taxon>
        <taxon>Fabales</taxon>
        <taxon>Fabaceae</taxon>
        <taxon>Papilionoideae</taxon>
        <taxon>50 kb inversion clade</taxon>
        <taxon>dalbergioids sensu lato</taxon>
        <taxon>Dalbergieae</taxon>
        <taxon>Pterocarpus clade</taxon>
        <taxon>Arachis</taxon>
    </lineage>
</organism>
<comment type="caution">
    <text evidence="1">The sequence shown here is derived from an EMBL/GenBank/DDBJ whole genome shotgun (WGS) entry which is preliminary data.</text>
</comment>
<dbReference type="AlphaFoldDB" id="A0A444Y734"/>
<keyword evidence="2" id="KW-1185">Reference proteome</keyword>
<dbReference type="EMBL" id="SDMP01000018">
    <property type="protein sequence ID" value="RYQ97667.1"/>
    <property type="molecule type" value="Genomic_DNA"/>
</dbReference>